<proteinExistence type="predicted"/>
<dbReference type="PROSITE" id="PS00893">
    <property type="entry name" value="NUDIX_BOX"/>
    <property type="match status" value="1"/>
</dbReference>
<keyword evidence="1 3" id="KW-0378">Hydrolase</keyword>
<dbReference type="InterPro" id="IPR020084">
    <property type="entry name" value="NUDIX_hydrolase_CS"/>
</dbReference>
<evidence type="ECO:0000313" key="3">
    <source>
        <dbReference type="EMBL" id="RXK11596.1"/>
    </source>
</evidence>
<accession>A0A4Q1ARE8</accession>
<dbReference type="PANTHER" id="PTHR21340:SF0">
    <property type="entry name" value="BIS(5'-NUCLEOSYL)-TETRAPHOSPHATASE [ASYMMETRICAL]"/>
    <property type="match status" value="1"/>
</dbReference>
<dbReference type="GO" id="GO:0004081">
    <property type="term" value="F:bis(5'-nucleosyl)-tetraphosphatase (asymmetrical) activity"/>
    <property type="evidence" value="ECO:0007669"/>
    <property type="project" value="TreeGrafter"/>
</dbReference>
<reference evidence="3 4" key="1">
    <citation type="submission" date="2017-09" db="EMBL/GenBank/DDBJ databases">
        <title>Genomics of the genus Arcobacter.</title>
        <authorList>
            <person name="Perez-Cataluna A."/>
            <person name="Figueras M.J."/>
            <person name="Salas-Masso N."/>
        </authorList>
    </citation>
    <scope>NUCLEOTIDE SEQUENCE [LARGE SCALE GENOMIC DNA]</scope>
    <source>
        <strain evidence="3 4">F156-34</strain>
    </source>
</reference>
<dbReference type="OrthoDB" id="5346898at2"/>
<dbReference type="GO" id="GO:0006167">
    <property type="term" value="P:AMP biosynthetic process"/>
    <property type="evidence" value="ECO:0007669"/>
    <property type="project" value="TreeGrafter"/>
</dbReference>
<dbReference type="SUPFAM" id="SSF55811">
    <property type="entry name" value="Nudix"/>
    <property type="match status" value="1"/>
</dbReference>
<dbReference type="RefSeq" id="WP_129062464.1">
    <property type="nucleotide sequence ID" value="NZ_NXIE01000006.1"/>
</dbReference>
<dbReference type="InterPro" id="IPR000086">
    <property type="entry name" value="NUDIX_hydrolase_dom"/>
</dbReference>
<dbReference type="Pfam" id="PF00293">
    <property type="entry name" value="NUDIX"/>
    <property type="match status" value="1"/>
</dbReference>
<keyword evidence="4" id="KW-1185">Reference proteome</keyword>
<dbReference type="EMBL" id="NXIE01000006">
    <property type="protein sequence ID" value="RXK11596.1"/>
    <property type="molecule type" value="Genomic_DNA"/>
</dbReference>
<dbReference type="Gene3D" id="3.90.79.10">
    <property type="entry name" value="Nucleoside Triphosphate Pyrophosphohydrolase"/>
    <property type="match status" value="1"/>
</dbReference>
<protein>
    <submittedName>
        <fullName evidence="3">NUDIX hydrolase</fullName>
    </submittedName>
</protein>
<evidence type="ECO:0000256" key="1">
    <source>
        <dbReference type="ARBA" id="ARBA00022801"/>
    </source>
</evidence>
<dbReference type="PROSITE" id="PS51462">
    <property type="entry name" value="NUDIX"/>
    <property type="match status" value="1"/>
</dbReference>
<evidence type="ECO:0000259" key="2">
    <source>
        <dbReference type="PROSITE" id="PS51462"/>
    </source>
</evidence>
<dbReference type="InterPro" id="IPR015797">
    <property type="entry name" value="NUDIX_hydrolase-like_dom_sf"/>
</dbReference>
<organism evidence="3 4">
    <name type="scientific">Halarcobacter mediterraneus</name>
    <dbReference type="NCBI Taxonomy" id="2023153"/>
    <lineage>
        <taxon>Bacteria</taxon>
        <taxon>Pseudomonadati</taxon>
        <taxon>Campylobacterota</taxon>
        <taxon>Epsilonproteobacteria</taxon>
        <taxon>Campylobacterales</taxon>
        <taxon>Arcobacteraceae</taxon>
        <taxon>Halarcobacter</taxon>
    </lineage>
</organism>
<gene>
    <name evidence="3" type="ORF">CP965_12555</name>
</gene>
<dbReference type="PANTHER" id="PTHR21340">
    <property type="entry name" value="DIADENOSINE 5,5-P1,P4-TETRAPHOSPHATE PYROPHOSPHOHYDROLASE MUTT"/>
    <property type="match status" value="1"/>
</dbReference>
<dbReference type="AlphaFoldDB" id="A0A4Q1ARE8"/>
<dbReference type="GO" id="GO:0006754">
    <property type="term" value="P:ATP biosynthetic process"/>
    <property type="evidence" value="ECO:0007669"/>
    <property type="project" value="TreeGrafter"/>
</dbReference>
<comment type="caution">
    <text evidence="3">The sequence shown here is derived from an EMBL/GenBank/DDBJ whole genome shotgun (WGS) entry which is preliminary data.</text>
</comment>
<dbReference type="InterPro" id="IPR051325">
    <property type="entry name" value="Nudix_hydrolase_domain"/>
</dbReference>
<sequence>MHKIKAYGIALYKVEKNSIKLLLCKSVKSLDKWGCLKGVMLKNETPKECAKREFKEECGIIIETYLFEEYFFQENNEKDIGIWLVNAKKIKDLDTYFFKDKLYETFLSWENSKVKFFDIKDLPKIKRKQNNLIKQIKDSLENKSLSH</sequence>
<dbReference type="Proteomes" id="UP000289718">
    <property type="component" value="Unassembled WGS sequence"/>
</dbReference>
<name>A0A4Q1ARE8_9BACT</name>
<evidence type="ECO:0000313" key="4">
    <source>
        <dbReference type="Proteomes" id="UP000289718"/>
    </source>
</evidence>
<feature type="domain" description="Nudix hydrolase" evidence="2">
    <location>
        <begin position="2"/>
        <end position="141"/>
    </location>
</feature>